<dbReference type="Proteomes" id="UP001303373">
    <property type="component" value="Chromosome 2"/>
</dbReference>
<dbReference type="EMBL" id="CP138581">
    <property type="protein sequence ID" value="WPG98694.1"/>
    <property type="molecule type" value="Genomic_DNA"/>
</dbReference>
<dbReference type="SUPFAM" id="SSF49870">
    <property type="entry name" value="Osmotin, thaumatin-like protein"/>
    <property type="match status" value="1"/>
</dbReference>
<organism evidence="1 2">
    <name type="scientific">Acrodontium crateriforme</name>
    <dbReference type="NCBI Taxonomy" id="150365"/>
    <lineage>
        <taxon>Eukaryota</taxon>
        <taxon>Fungi</taxon>
        <taxon>Dikarya</taxon>
        <taxon>Ascomycota</taxon>
        <taxon>Pezizomycotina</taxon>
        <taxon>Dothideomycetes</taxon>
        <taxon>Dothideomycetidae</taxon>
        <taxon>Mycosphaerellales</taxon>
        <taxon>Teratosphaeriaceae</taxon>
        <taxon>Acrodontium</taxon>
    </lineage>
</organism>
<proteinExistence type="predicted"/>
<name>A0AAQ3R888_9PEZI</name>
<protein>
    <submittedName>
        <fullName evidence="1">Uncharacterized protein</fullName>
    </submittedName>
</protein>
<keyword evidence="2" id="KW-1185">Reference proteome</keyword>
<accession>A0AAQ3R888</accession>
<dbReference type="AlphaFoldDB" id="A0AAQ3R888"/>
<reference evidence="1 2" key="1">
    <citation type="submission" date="2023-11" db="EMBL/GenBank/DDBJ databases">
        <title>An acidophilic fungus is an integral part of prey digestion in a carnivorous sundew plant.</title>
        <authorList>
            <person name="Tsai I.J."/>
        </authorList>
    </citation>
    <scope>NUCLEOTIDE SEQUENCE [LARGE SCALE GENOMIC DNA]</scope>
    <source>
        <strain evidence="1">169a</strain>
    </source>
</reference>
<gene>
    <name evidence="1" type="ORF">R9X50_00148800</name>
</gene>
<evidence type="ECO:0000313" key="1">
    <source>
        <dbReference type="EMBL" id="WPG98694.1"/>
    </source>
</evidence>
<dbReference type="InterPro" id="IPR037176">
    <property type="entry name" value="Osmotin/thaumatin-like_sf"/>
</dbReference>
<evidence type="ECO:0000313" key="2">
    <source>
        <dbReference type="Proteomes" id="UP001303373"/>
    </source>
</evidence>
<sequence length="164" mass="18382">MSLISRTNTFTLHVRNQCPWTKEVGLYKITPAFQMIQMSKPINLDHGQTIELPAPYFETGMRLSAHTEKGTDWQWNPQALFEFGYSSWNGLEGTAYDLSVMKGSDKDIGIAVTPFNHQCEAKVCFPGSCALKEGWTAPDQVYRGSPADTVCYKGKTDFLVVFCP</sequence>